<dbReference type="Proteomes" id="UP000095280">
    <property type="component" value="Unplaced"/>
</dbReference>
<dbReference type="AlphaFoldDB" id="A0A1I8F9B1"/>
<sequence length="250" mass="27323">LYPNILLADADRSGTPHTTQALFGGTLRAPTSAAWCATAWPPAPSCTPAPRPPPPLPPPPPRLPRRVEGARSQQMRNFLERELSRSYRTQCERHHRDSDRQLQRLRRAASPCTNLAVVTTTASTCCCSQGPWLLRWLRCWASASAAPAQTRPGRAPIFAVSPADGRPAAVLVAGRQSGGGTSLLQLPSSSGSCAFRKPLHAALRRCDRILRDQLPPTWFDFRKDDRPVYHLACQRVPCAPPDSSASGLHF</sequence>
<feature type="compositionally biased region" description="Pro residues" evidence="1">
    <location>
        <begin position="46"/>
        <end position="62"/>
    </location>
</feature>
<keyword evidence="2" id="KW-1185">Reference proteome</keyword>
<feature type="region of interest" description="Disordered" evidence="1">
    <location>
        <begin position="46"/>
        <end position="71"/>
    </location>
</feature>
<protein>
    <submittedName>
        <fullName evidence="3">Chromosome 11 open reading frame 82</fullName>
    </submittedName>
</protein>
<reference evidence="3" key="1">
    <citation type="submission" date="2016-11" db="UniProtKB">
        <authorList>
            <consortium name="WormBaseParasite"/>
        </authorList>
    </citation>
    <scope>IDENTIFICATION</scope>
</reference>
<evidence type="ECO:0000256" key="1">
    <source>
        <dbReference type="SAM" id="MobiDB-lite"/>
    </source>
</evidence>
<proteinExistence type="predicted"/>
<organism evidence="2 3">
    <name type="scientific">Macrostomum lignano</name>
    <dbReference type="NCBI Taxonomy" id="282301"/>
    <lineage>
        <taxon>Eukaryota</taxon>
        <taxon>Metazoa</taxon>
        <taxon>Spiralia</taxon>
        <taxon>Lophotrochozoa</taxon>
        <taxon>Platyhelminthes</taxon>
        <taxon>Rhabditophora</taxon>
        <taxon>Macrostomorpha</taxon>
        <taxon>Macrostomida</taxon>
        <taxon>Macrostomidae</taxon>
        <taxon>Macrostomum</taxon>
    </lineage>
</organism>
<name>A0A1I8F9B1_9PLAT</name>
<dbReference type="WBParaSite" id="maker-unitig_25636-snap-gene-0.3-mRNA-1">
    <property type="protein sequence ID" value="maker-unitig_25636-snap-gene-0.3-mRNA-1"/>
    <property type="gene ID" value="maker-unitig_25636-snap-gene-0.3"/>
</dbReference>
<evidence type="ECO:0000313" key="2">
    <source>
        <dbReference type="Proteomes" id="UP000095280"/>
    </source>
</evidence>
<accession>A0A1I8F9B1</accession>
<evidence type="ECO:0000313" key="3">
    <source>
        <dbReference type="WBParaSite" id="maker-unitig_25636-snap-gene-0.3-mRNA-1"/>
    </source>
</evidence>